<evidence type="ECO:0000313" key="1">
    <source>
        <dbReference type="EMBL" id="KND03440.1"/>
    </source>
</evidence>
<dbReference type="OrthoDB" id="10284940at2759"/>
<dbReference type="EMBL" id="KQ257451">
    <property type="protein sequence ID" value="KND03440.1"/>
    <property type="molecule type" value="Genomic_DNA"/>
</dbReference>
<protein>
    <recommendedName>
        <fullName evidence="3">Fungal lipase-like domain-containing protein</fullName>
    </recommendedName>
</protein>
<dbReference type="SUPFAM" id="SSF53474">
    <property type="entry name" value="alpha/beta-Hydrolases"/>
    <property type="match status" value="2"/>
</dbReference>
<sequence>MGGVVGNEGVKATSGADIAEWVLPEHRPIAAMVFGLLYQKRLKDVDGYLLQPMESLRVGVWYNRVKHHTVVGLRGTLLGAQGGLQDLKDDGVVSGLLGGASCDLGIVKEATTVMDTVMAASHLRTSWITVAGFSLGGSAAMCLGNMYPHVEVVSFAGGAPATQPTLVGPGPDRAIHYHVVGDLVSSHMSPAAATVVRVDKGFTDFSVVKHHSSDRFLRADWAGRRVDADFEDQLFLAWARGDNRSTAGKVSTWVKQGLISLLPSPLRTVAGMVDSQVDATFARVAESSPIPGSTRFLQTQGDPFTLATEFDKDDEDDESGEVL</sequence>
<dbReference type="RefSeq" id="XP_016611479.1">
    <property type="nucleotide sequence ID" value="XM_016749251.1"/>
</dbReference>
<proteinExistence type="predicted"/>
<accession>A0A0L0HR73</accession>
<evidence type="ECO:0008006" key="3">
    <source>
        <dbReference type="Google" id="ProtNLM"/>
    </source>
</evidence>
<evidence type="ECO:0000313" key="2">
    <source>
        <dbReference type="Proteomes" id="UP000053201"/>
    </source>
</evidence>
<dbReference type="GeneID" id="27684622"/>
<dbReference type="Proteomes" id="UP000053201">
    <property type="component" value="Unassembled WGS sequence"/>
</dbReference>
<dbReference type="VEuPathDB" id="FungiDB:SPPG_00924"/>
<gene>
    <name evidence="1" type="ORF">SPPG_00924</name>
</gene>
<reference evidence="1 2" key="1">
    <citation type="submission" date="2009-08" db="EMBL/GenBank/DDBJ databases">
        <title>The Genome Sequence of Spizellomyces punctatus strain DAOM BR117.</title>
        <authorList>
            <consortium name="The Broad Institute Genome Sequencing Platform"/>
            <person name="Russ C."/>
            <person name="Cuomo C."/>
            <person name="Shea T."/>
            <person name="Young S.K."/>
            <person name="Zeng Q."/>
            <person name="Koehrsen M."/>
            <person name="Haas B."/>
            <person name="Borodovsky M."/>
            <person name="Guigo R."/>
            <person name="Alvarado L."/>
            <person name="Berlin A."/>
            <person name="Bochicchio J."/>
            <person name="Borenstein D."/>
            <person name="Chapman S."/>
            <person name="Chen Z."/>
            <person name="Engels R."/>
            <person name="Freedman E."/>
            <person name="Gellesch M."/>
            <person name="Goldberg J."/>
            <person name="Griggs A."/>
            <person name="Gujja S."/>
            <person name="Heiman D."/>
            <person name="Hepburn T."/>
            <person name="Howarth C."/>
            <person name="Jen D."/>
            <person name="Larson L."/>
            <person name="Lewis B."/>
            <person name="Mehta T."/>
            <person name="Park D."/>
            <person name="Pearson M."/>
            <person name="Roberts A."/>
            <person name="Saif S."/>
            <person name="Shenoy N."/>
            <person name="Sisk P."/>
            <person name="Stolte C."/>
            <person name="Sykes S."/>
            <person name="Thomson T."/>
            <person name="Walk T."/>
            <person name="White J."/>
            <person name="Yandava C."/>
            <person name="Burger G."/>
            <person name="Gray M.W."/>
            <person name="Holland P.W.H."/>
            <person name="King N."/>
            <person name="Lang F.B.F."/>
            <person name="Roger A.J."/>
            <person name="Ruiz-Trillo I."/>
            <person name="Lander E."/>
            <person name="Nusbaum C."/>
        </authorList>
    </citation>
    <scope>NUCLEOTIDE SEQUENCE [LARGE SCALE GENOMIC DNA]</scope>
    <source>
        <strain evidence="1 2">DAOM BR117</strain>
    </source>
</reference>
<dbReference type="InParanoid" id="A0A0L0HR73"/>
<organism evidence="1 2">
    <name type="scientific">Spizellomyces punctatus (strain DAOM BR117)</name>
    <dbReference type="NCBI Taxonomy" id="645134"/>
    <lineage>
        <taxon>Eukaryota</taxon>
        <taxon>Fungi</taxon>
        <taxon>Fungi incertae sedis</taxon>
        <taxon>Chytridiomycota</taxon>
        <taxon>Chytridiomycota incertae sedis</taxon>
        <taxon>Chytridiomycetes</taxon>
        <taxon>Spizellomycetales</taxon>
        <taxon>Spizellomycetaceae</taxon>
        <taxon>Spizellomyces</taxon>
    </lineage>
</organism>
<dbReference type="Gene3D" id="3.40.50.1820">
    <property type="entry name" value="alpha/beta hydrolase"/>
    <property type="match status" value="1"/>
</dbReference>
<dbReference type="AlphaFoldDB" id="A0A0L0HR73"/>
<name>A0A0L0HR73_SPIPD</name>
<keyword evidence="2" id="KW-1185">Reference proteome</keyword>
<dbReference type="InterPro" id="IPR029058">
    <property type="entry name" value="AB_hydrolase_fold"/>
</dbReference>